<dbReference type="Proteomes" id="UP001487740">
    <property type="component" value="Unassembled WGS sequence"/>
</dbReference>
<accession>A0AAW0SQR0</accession>
<name>A0AAW0SQR0_SCYPA</name>
<organism evidence="2 3">
    <name type="scientific">Scylla paramamosain</name>
    <name type="common">Mud crab</name>
    <dbReference type="NCBI Taxonomy" id="85552"/>
    <lineage>
        <taxon>Eukaryota</taxon>
        <taxon>Metazoa</taxon>
        <taxon>Ecdysozoa</taxon>
        <taxon>Arthropoda</taxon>
        <taxon>Crustacea</taxon>
        <taxon>Multicrustacea</taxon>
        <taxon>Malacostraca</taxon>
        <taxon>Eumalacostraca</taxon>
        <taxon>Eucarida</taxon>
        <taxon>Decapoda</taxon>
        <taxon>Pleocyemata</taxon>
        <taxon>Brachyura</taxon>
        <taxon>Eubrachyura</taxon>
        <taxon>Portunoidea</taxon>
        <taxon>Portunidae</taxon>
        <taxon>Portuninae</taxon>
        <taxon>Scylla</taxon>
    </lineage>
</organism>
<feature type="compositionally biased region" description="Polar residues" evidence="1">
    <location>
        <begin position="58"/>
        <end position="69"/>
    </location>
</feature>
<dbReference type="AlphaFoldDB" id="A0AAW0SQR0"/>
<protein>
    <submittedName>
        <fullName evidence="2">Uncharacterized protein</fullName>
    </submittedName>
</protein>
<comment type="caution">
    <text evidence="2">The sequence shown here is derived from an EMBL/GenBank/DDBJ whole genome shotgun (WGS) entry which is preliminary data.</text>
</comment>
<evidence type="ECO:0000313" key="3">
    <source>
        <dbReference type="Proteomes" id="UP001487740"/>
    </source>
</evidence>
<dbReference type="EMBL" id="JARAKH010000048">
    <property type="protein sequence ID" value="KAK8376492.1"/>
    <property type="molecule type" value="Genomic_DNA"/>
</dbReference>
<sequence>MVWSVLSRAPHQPVGTPPQRTLTRLFSTAAPRSLQQQSLKDTVGSRGTKKPPPAAADTNIQYKSPSGSQCGAGEKSHTATVMVSEGHCVGGRPGPAPPALPLAGTLHVQSHMHSQHLTLSTSTSPLWLLQHHRGSATMGGGGLAPAHLTACRHLRDGCCLFHCLFIKAS</sequence>
<reference evidence="2 3" key="1">
    <citation type="submission" date="2023-03" db="EMBL/GenBank/DDBJ databases">
        <title>High-quality genome of Scylla paramamosain provides insights in environmental adaptation.</title>
        <authorList>
            <person name="Zhang L."/>
        </authorList>
    </citation>
    <scope>NUCLEOTIDE SEQUENCE [LARGE SCALE GENOMIC DNA]</scope>
    <source>
        <strain evidence="2">LZ_2023a</strain>
        <tissue evidence="2">Muscle</tissue>
    </source>
</reference>
<evidence type="ECO:0000313" key="2">
    <source>
        <dbReference type="EMBL" id="KAK8376492.1"/>
    </source>
</evidence>
<gene>
    <name evidence="2" type="ORF">O3P69_009855</name>
</gene>
<keyword evidence="3" id="KW-1185">Reference proteome</keyword>
<evidence type="ECO:0000256" key="1">
    <source>
        <dbReference type="SAM" id="MobiDB-lite"/>
    </source>
</evidence>
<proteinExistence type="predicted"/>
<feature type="region of interest" description="Disordered" evidence="1">
    <location>
        <begin position="30"/>
        <end position="74"/>
    </location>
</feature>